<evidence type="ECO:0000256" key="1">
    <source>
        <dbReference type="ARBA" id="ARBA00022679"/>
    </source>
</evidence>
<dbReference type="CDD" id="cd04301">
    <property type="entry name" value="NAT_SF"/>
    <property type="match status" value="1"/>
</dbReference>
<dbReference type="InterPro" id="IPR016181">
    <property type="entry name" value="Acyl_CoA_acyltransferase"/>
</dbReference>
<proteinExistence type="predicted"/>
<evidence type="ECO:0000256" key="3">
    <source>
        <dbReference type="SAM" id="MobiDB-lite"/>
    </source>
</evidence>
<organism evidence="5 6">
    <name type="scientific">Blastococcus xanthinilyticus</name>
    <dbReference type="NCBI Taxonomy" id="1564164"/>
    <lineage>
        <taxon>Bacteria</taxon>
        <taxon>Bacillati</taxon>
        <taxon>Actinomycetota</taxon>
        <taxon>Actinomycetes</taxon>
        <taxon>Geodermatophilales</taxon>
        <taxon>Geodermatophilaceae</taxon>
        <taxon>Blastococcus</taxon>
    </lineage>
</organism>
<evidence type="ECO:0000313" key="6">
    <source>
        <dbReference type="Proteomes" id="UP000322499"/>
    </source>
</evidence>
<name>A0A5S5D5B8_9ACTN</name>
<dbReference type="PROSITE" id="PS51186">
    <property type="entry name" value="GNAT"/>
    <property type="match status" value="2"/>
</dbReference>
<reference evidence="5 6" key="1">
    <citation type="submission" date="2019-07" db="EMBL/GenBank/DDBJ databases">
        <title>Genomic Encyclopedia of Archaeal and Bacterial Type Strains, Phase II (KMG-II): from individual species to whole genera.</title>
        <authorList>
            <person name="Goeker M."/>
        </authorList>
    </citation>
    <scope>NUCLEOTIDE SEQUENCE [LARGE SCALE GENOMIC DNA]</scope>
    <source>
        <strain evidence="5 6">DSM 46842</strain>
    </source>
</reference>
<dbReference type="Gene3D" id="3.40.630.30">
    <property type="match status" value="1"/>
</dbReference>
<gene>
    <name evidence="5" type="ORF">BD833_10174</name>
</gene>
<feature type="domain" description="N-acetyltransferase" evidence="4">
    <location>
        <begin position="198"/>
        <end position="337"/>
    </location>
</feature>
<evidence type="ECO:0000259" key="4">
    <source>
        <dbReference type="PROSITE" id="PS51186"/>
    </source>
</evidence>
<evidence type="ECO:0000313" key="5">
    <source>
        <dbReference type="EMBL" id="TYP90356.1"/>
    </source>
</evidence>
<dbReference type="AlphaFoldDB" id="A0A5S5D5B8"/>
<feature type="domain" description="N-acetyltransferase" evidence="4">
    <location>
        <begin position="6"/>
        <end position="164"/>
    </location>
</feature>
<accession>A0A5S5D5B8</accession>
<dbReference type="PANTHER" id="PTHR43877:SF1">
    <property type="entry name" value="ACETYLTRANSFERASE"/>
    <property type="match status" value="1"/>
</dbReference>
<dbReference type="RefSeq" id="WP_166531149.1">
    <property type="nucleotide sequence ID" value="NZ_VNHW01000001.1"/>
</dbReference>
<dbReference type="Pfam" id="PF00583">
    <property type="entry name" value="Acetyltransf_1"/>
    <property type="match status" value="2"/>
</dbReference>
<dbReference type="InterPro" id="IPR050832">
    <property type="entry name" value="Bact_Acetyltransf"/>
</dbReference>
<sequence>MTAPPARIVELGPDDALFPAWCEVWAAGQRADRPGEPPRPAQDHVALGRQLGTPGGSREGTHRAAVADDAVVGALRVILPLRDNASVAILDVAVHPDSRRRGVGSALLAEGAALAAGRGRTVLIAEVDEATPASPGRAFAERHGWTCDLLETRRDLLLPVDPARLRAVAAEAARAGGGYDVVTWRDRTPDALLEDRALLERRMTTDAPHGELPVEEEEWDGERIREYERSHVARGRTVLSAGAVTGSGRLVGFTELQVPLAQPERAHQGGTLVLREHRGHRLGARMKVAVLRELADRFPVVRRISTYNSDGNTPMVAVNEALGFRPAGRLSTWSLRQ</sequence>
<keyword evidence="1 5" id="KW-0808">Transferase</keyword>
<dbReference type="PANTHER" id="PTHR43877">
    <property type="entry name" value="AMINOALKYLPHOSPHONATE N-ACETYLTRANSFERASE-RELATED-RELATED"/>
    <property type="match status" value="1"/>
</dbReference>
<dbReference type="InterPro" id="IPR000182">
    <property type="entry name" value="GNAT_dom"/>
</dbReference>
<comment type="caution">
    <text evidence="5">The sequence shown here is derived from an EMBL/GenBank/DDBJ whole genome shotgun (WGS) entry which is preliminary data.</text>
</comment>
<dbReference type="SUPFAM" id="SSF55729">
    <property type="entry name" value="Acyl-CoA N-acyltransferases (Nat)"/>
    <property type="match status" value="2"/>
</dbReference>
<protein>
    <submittedName>
        <fullName evidence="5">RimJ/RimL family protein N-acetyltransferase</fullName>
    </submittedName>
</protein>
<keyword evidence="2" id="KW-0012">Acyltransferase</keyword>
<dbReference type="EMBL" id="VNHW01000001">
    <property type="protein sequence ID" value="TYP90356.1"/>
    <property type="molecule type" value="Genomic_DNA"/>
</dbReference>
<evidence type="ECO:0000256" key="2">
    <source>
        <dbReference type="ARBA" id="ARBA00023315"/>
    </source>
</evidence>
<dbReference type="GO" id="GO:0016747">
    <property type="term" value="F:acyltransferase activity, transferring groups other than amino-acyl groups"/>
    <property type="evidence" value="ECO:0007669"/>
    <property type="project" value="InterPro"/>
</dbReference>
<feature type="region of interest" description="Disordered" evidence="3">
    <location>
        <begin position="29"/>
        <end position="62"/>
    </location>
</feature>
<keyword evidence="6" id="KW-1185">Reference proteome</keyword>
<dbReference type="Proteomes" id="UP000322499">
    <property type="component" value="Unassembled WGS sequence"/>
</dbReference>